<feature type="domain" description="Activator of Hsp90 ATPase homologue 1/2-like C-terminal" evidence="2">
    <location>
        <begin position="27"/>
        <end position="156"/>
    </location>
</feature>
<dbReference type="EMBL" id="CP159925">
    <property type="protein sequence ID" value="XCO73902.1"/>
    <property type="molecule type" value="Genomic_DNA"/>
</dbReference>
<accession>A0AAU8MQS2</accession>
<dbReference type="EMBL" id="JBANDL010000002">
    <property type="protein sequence ID" value="MEI2454960.1"/>
    <property type="molecule type" value="Genomic_DNA"/>
</dbReference>
<reference evidence="4" key="2">
    <citation type="submission" date="2024-06" db="EMBL/GenBank/DDBJ databases">
        <authorList>
            <person name="Li S."/>
        </authorList>
    </citation>
    <scope>NUCLEOTIDE SEQUENCE</scope>
    <source>
        <strain evidence="4">SR10</strain>
    </source>
</reference>
<organism evidence="4">
    <name type="scientific">Lysobacter firmicutimachus</name>
    <dbReference type="NCBI Taxonomy" id="1792846"/>
    <lineage>
        <taxon>Bacteria</taxon>
        <taxon>Pseudomonadati</taxon>
        <taxon>Pseudomonadota</taxon>
        <taxon>Gammaproteobacteria</taxon>
        <taxon>Lysobacterales</taxon>
        <taxon>Lysobacteraceae</taxon>
        <taxon>Lysobacter</taxon>
    </lineage>
</organism>
<dbReference type="AlphaFoldDB" id="A0AAU8MQS2"/>
<protein>
    <submittedName>
        <fullName evidence="4">SRPBCC family protein</fullName>
    </submittedName>
</protein>
<evidence type="ECO:0000313" key="4">
    <source>
        <dbReference type="EMBL" id="XCO73902.1"/>
    </source>
</evidence>
<evidence type="ECO:0000256" key="1">
    <source>
        <dbReference type="ARBA" id="ARBA00006817"/>
    </source>
</evidence>
<dbReference type="Pfam" id="PF08327">
    <property type="entry name" value="AHSA1"/>
    <property type="match status" value="1"/>
</dbReference>
<evidence type="ECO:0000313" key="5">
    <source>
        <dbReference type="Proteomes" id="UP001387215"/>
    </source>
</evidence>
<gene>
    <name evidence="4" type="ORF">ABU614_16105</name>
    <name evidence="3" type="ORF">V2J18_09750</name>
</gene>
<reference evidence="3 5" key="1">
    <citation type="submission" date="2024-02" db="EMBL/GenBank/DDBJ databases">
        <title>Lysobacter Genome Sequencing and Mining.</title>
        <authorList>
            <person name="Bierman J."/>
            <person name="Walker M.C."/>
        </authorList>
    </citation>
    <scope>NUCLEOTIDE SEQUENCE [LARGE SCALE GENOMIC DNA]</scope>
    <source>
        <strain evidence="3 5">PB6250</strain>
    </source>
</reference>
<dbReference type="SUPFAM" id="SSF55961">
    <property type="entry name" value="Bet v1-like"/>
    <property type="match status" value="1"/>
</dbReference>
<dbReference type="InterPro" id="IPR023393">
    <property type="entry name" value="START-like_dom_sf"/>
</dbReference>
<dbReference type="Proteomes" id="UP001387215">
    <property type="component" value="Unassembled WGS sequence"/>
</dbReference>
<proteinExistence type="inferred from homology"/>
<dbReference type="InterPro" id="IPR013538">
    <property type="entry name" value="ASHA1/2-like_C"/>
</dbReference>
<name>A0AAU8MQS2_9GAMM</name>
<dbReference type="RefSeq" id="WP_064749009.1">
    <property type="nucleotide sequence ID" value="NZ_CP159925.1"/>
</dbReference>
<dbReference type="CDD" id="cd08899">
    <property type="entry name" value="SRPBCC_CalC_Aha1-like_6"/>
    <property type="match status" value="1"/>
</dbReference>
<evidence type="ECO:0000313" key="3">
    <source>
        <dbReference type="EMBL" id="MEI2454960.1"/>
    </source>
</evidence>
<keyword evidence="5" id="KW-1185">Reference proteome</keyword>
<dbReference type="Gene3D" id="3.30.530.20">
    <property type="match status" value="1"/>
</dbReference>
<comment type="similarity">
    <text evidence="1">Belongs to the AHA1 family.</text>
</comment>
<evidence type="ECO:0000259" key="2">
    <source>
        <dbReference type="Pfam" id="PF08327"/>
    </source>
</evidence>
<sequence>MNSLTPLDYGTVVATDTVRIERMLPGPIDRVWAYLTQADLRARWLAGGEMDLRPGGAVELRFRHSQLSRDDDAPPDKYAYCAQEVSEHGRITAIDPPHRLAYTWNEAGDESSEVEFELHEHGDQVRLVVTHRRLADRNAMVSVASGWHAHLDVLLARLSDQEPGGFWRNHTRLEAEYERRIPAD</sequence>